<dbReference type="SUPFAM" id="SSF52540">
    <property type="entry name" value="P-loop containing nucleoside triphosphate hydrolases"/>
    <property type="match status" value="1"/>
</dbReference>
<keyword evidence="4" id="KW-0505">Motor protein</keyword>
<evidence type="ECO:0000259" key="5">
    <source>
        <dbReference type="PROSITE" id="PS51456"/>
    </source>
</evidence>
<accession>A0AAP0PXE9</accession>
<evidence type="ECO:0000256" key="3">
    <source>
        <dbReference type="ARBA" id="ARBA00023203"/>
    </source>
</evidence>
<dbReference type="GO" id="GO:0016459">
    <property type="term" value="C:myosin complex"/>
    <property type="evidence" value="ECO:0007669"/>
    <property type="project" value="UniProtKB-KW"/>
</dbReference>
<dbReference type="AlphaFoldDB" id="A0AAP0PXE9"/>
<evidence type="ECO:0000256" key="2">
    <source>
        <dbReference type="ARBA" id="ARBA00022840"/>
    </source>
</evidence>
<dbReference type="Proteomes" id="UP001420932">
    <property type="component" value="Unassembled WGS sequence"/>
</dbReference>
<keyword evidence="4" id="KW-0518">Myosin</keyword>
<name>A0AAP0PXE9_9MAGN</name>
<organism evidence="6 7">
    <name type="scientific">Stephania yunnanensis</name>
    <dbReference type="NCBI Taxonomy" id="152371"/>
    <lineage>
        <taxon>Eukaryota</taxon>
        <taxon>Viridiplantae</taxon>
        <taxon>Streptophyta</taxon>
        <taxon>Embryophyta</taxon>
        <taxon>Tracheophyta</taxon>
        <taxon>Spermatophyta</taxon>
        <taxon>Magnoliopsida</taxon>
        <taxon>Ranunculales</taxon>
        <taxon>Menispermaceae</taxon>
        <taxon>Menispermoideae</taxon>
        <taxon>Cissampelideae</taxon>
        <taxon>Stephania</taxon>
    </lineage>
</organism>
<comment type="caution">
    <text evidence="6">The sequence shown here is derived from an EMBL/GenBank/DDBJ whole genome shotgun (WGS) entry which is preliminary data.</text>
</comment>
<feature type="domain" description="Myosin motor" evidence="5">
    <location>
        <begin position="1"/>
        <end position="138"/>
    </location>
</feature>
<evidence type="ECO:0000313" key="7">
    <source>
        <dbReference type="Proteomes" id="UP001420932"/>
    </source>
</evidence>
<keyword evidence="1" id="KW-0547">Nucleotide-binding</keyword>
<dbReference type="GO" id="GO:0051015">
    <property type="term" value="F:actin filament binding"/>
    <property type="evidence" value="ECO:0007669"/>
    <property type="project" value="TreeGrafter"/>
</dbReference>
<sequence length="138" mass="15116">MDIVQIGTHWVIAVTSAAKLMGCNVQDLISALSSYRTQAGNDNIVQKLTLLKAIQTRDAMAKFMYSGLSLDVEKRNAGKSISISDICGFESFQENGFQRSSGRIILDFKASMEAKVTAFHQAEEAKLLTKANTERLPA</sequence>
<dbReference type="GO" id="GO:0000146">
    <property type="term" value="F:microfilament motor activity"/>
    <property type="evidence" value="ECO:0007669"/>
    <property type="project" value="TreeGrafter"/>
</dbReference>
<dbReference type="PANTHER" id="PTHR13140:SF706">
    <property type="entry name" value="DILUTE CLASS UNCONVENTIONAL MYOSIN, ISOFORM C"/>
    <property type="match status" value="1"/>
</dbReference>
<dbReference type="GO" id="GO:0016020">
    <property type="term" value="C:membrane"/>
    <property type="evidence" value="ECO:0007669"/>
    <property type="project" value="TreeGrafter"/>
</dbReference>
<comment type="caution">
    <text evidence="4">Lacks conserved residue(s) required for the propagation of feature annotation.</text>
</comment>
<dbReference type="InterPro" id="IPR001609">
    <property type="entry name" value="Myosin_head_motor_dom-like"/>
</dbReference>
<dbReference type="InterPro" id="IPR027417">
    <property type="entry name" value="P-loop_NTPase"/>
</dbReference>
<evidence type="ECO:0000313" key="6">
    <source>
        <dbReference type="EMBL" id="KAK9159952.1"/>
    </source>
</evidence>
<reference evidence="6 7" key="1">
    <citation type="submission" date="2024-01" db="EMBL/GenBank/DDBJ databases">
        <title>Genome assemblies of Stephania.</title>
        <authorList>
            <person name="Yang L."/>
        </authorList>
    </citation>
    <scope>NUCLEOTIDE SEQUENCE [LARGE SCALE GENOMIC DNA]</scope>
    <source>
        <strain evidence="6">YNDBR</strain>
        <tissue evidence="6">Leaf</tissue>
    </source>
</reference>
<dbReference type="PANTHER" id="PTHR13140">
    <property type="entry name" value="MYOSIN"/>
    <property type="match status" value="1"/>
</dbReference>
<dbReference type="GO" id="GO:0005524">
    <property type="term" value="F:ATP binding"/>
    <property type="evidence" value="ECO:0007669"/>
    <property type="project" value="UniProtKB-KW"/>
</dbReference>
<protein>
    <recommendedName>
        <fullName evidence="5">Myosin motor domain-containing protein</fullName>
    </recommendedName>
</protein>
<dbReference type="Gene3D" id="1.20.120.720">
    <property type="entry name" value="Myosin VI head, motor domain, U50 subdomain"/>
    <property type="match status" value="1"/>
</dbReference>
<dbReference type="PROSITE" id="PS51456">
    <property type="entry name" value="MYOSIN_MOTOR"/>
    <property type="match status" value="1"/>
</dbReference>
<proteinExistence type="inferred from homology"/>
<dbReference type="EMBL" id="JBBNAF010000003">
    <property type="protein sequence ID" value="KAK9159952.1"/>
    <property type="molecule type" value="Genomic_DNA"/>
</dbReference>
<evidence type="ECO:0000256" key="4">
    <source>
        <dbReference type="PROSITE-ProRule" id="PRU00782"/>
    </source>
</evidence>
<dbReference type="GO" id="GO:0005737">
    <property type="term" value="C:cytoplasm"/>
    <property type="evidence" value="ECO:0007669"/>
    <property type="project" value="TreeGrafter"/>
</dbReference>
<dbReference type="GO" id="GO:0007015">
    <property type="term" value="P:actin filament organization"/>
    <property type="evidence" value="ECO:0007669"/>
    <property type="project" value="TreeGrafter"/>
</dbReference>
<keyword evidence="2" id="KW-0067">ATP-binding</keyword>
<keyword evidence="7" id="KW-1185">Reference proteome</keyword>
<evidence type="ECO:0000256" key="1">
    <source>
        <dbReference type="ARBA" id="ARBA00022741"/>
    </source>
</evidence>
<keyword evidence="3 4" id="KW-0009">Actin-binding</keyword>
<gene>
    <name evidence="6" type="ORF">Syun_006293</name>
</gene>
<dbReference type="Pfam" id="PF00063">
    <property type="entry name" value="Myosin_head"/>
    <property type="match status" value="1"/>
</dbReference>
<comment type="similarity">
    <text evidence="4">Belongs to the TRAFAC class myosin-kinesin ATPase superfamily. Myosin family.</text>
</comment>